<name>A0A850QHE7_9BURK</name>
<dbReference type="EMBL" id="JABXYJ010000001">
    <property type="protein sequence ID" value="NVO76813.1"/>
    <property type="molecule type" value="Genomic_DNA"/>
</dbReference>
<dbReference type="GO" id="GO:0005524">
    <property type="term" value="F:ATP binding"/>
    <property type="evidence" value="ECO:0007669"/>
    <property type="project" value="UniProtKB-KW"/>
</dbReference>
<evidence type="ECO:0000313" key="7">
    <source>
        <dbReference type="Proteomes" id="UP000588051"/>
    </source>
</evidence>
<dbReference type="GO" id="GO:0015808">
    <property type="term" value="P:L-alanine transport"/>
    <property type="evidence" value="ECO:0007669"/>
    <property type="project" value="TreeGrafter"/>
</dbReference>
<dbReference type="FunFam" id="3.40.50.300:FF:000421">
    <property type="entry name" value="Branched-chain amino acid ABC transporter ATP-binding protein"/>
    <property type="match status" value="1"/>
</dbReference>
<feature type="domain" description="ABC transporter" evidence="5">
    <location>
        <begin position="2"/>
        <end position="249"/>
    </location>
</feature>
<dbReference type="InterPro" id="IPR027417">
    <property type="entry name" value="P-loop_NTPase"/>
</dbReference>
<dbReference type="GO" id="GO:0015192">
    <property type="term" value="F:L-phenylalanine transmembrane transporter activity"/>
    <property type="evidence" value="ECO:0007669"/>
    <property type="project" value="TreeGrafter"/>
</dbReference>
<dbReference type="RefSeq" id="WP_176802045.1">
    <property type="nucleotide sequence ID" value="NZ_JABXYJ010000001.1"/>
</dbReference>
<keyword evidence="7" id="KW-1185">Reference proteome</keyword>
<dbReference type="InterPro" id="IPR051120">
    <property type="entry name" value="ABC_AA/LPS_Transport"/>
</dbReference>
<dbReference type="CDD" id="cd03219">
    <property type="entry name" value="ABC_Mj1267_LivG_branched"/>
    <property type="match status" value="1"/>
</dbReference>
<dbReference type="SMART" id="SM00382">
    <property type="entry name" value="AAA"/>
    <property type="match status" value="1"/>
</dbReference>
<dbReference type="Proteomes" id="UP000588051">
    <property type="component" value="Unassembled WGS sequence"/>
</dbReference>
<keyword evidence="2" id="KW-1003">Cell membrane</keyword>
<evidence type="ECO:0000256" key="4">
    <source>
        <dbReference type="ARBA" id="ARBA00022840"/>
    </source>
</evidence>
<keyword evidence="2" id="KW-0472">Membrane</keyword>
<sequence length="253" mass="28368">MLELQAISKRFGGLHVLQDVSFTMPAGSIYGLIGPNGAGKTTIVNLITGLLRPSSGHLRFNGKDLSMVEPHKITQLGIARTFQNIRIFKEMTLLENVVVGMHDDLNYNVASLLLNLRSFREAELQAKTRAHELLSWVRLDHKAHMLADNLSYGEQRKLEFARALATQPQLLLLDEPVAGMNPSEKTELMTEINNIRNRGFSIFMIEHDMRFVMELCDRIAVLNFGKIIAEGTPDQVRSNPDVIEAYLGKEEAA</sequence>
<dbReference type="InterPro" id="IPR017871">
    <property type="entry name" value="ABC_transporter-like_CS"/>
</dbReference>
<reference evidence="6 7" key="1">
    <citation type="submission" date="2020-06" db="EMBL/GenBank/DDBJ databases">
        <authorList>
            <person name="Qiu C."/>
            <person name="Liu Z."/>
        </authorList>
    </citation>
    <scope>NUCLEOTIDE SEQUENCE [LARGE SCALE GENOMIC DNA]</scope>
    <source>
        <strain evidence="6 7">EM 1</strain>
    </source>
</reference>
<dbReference type="SUPFAM" id="SSF52540">
    <property type="entry name" value="P-loop containing nucleoside triphosphate hydrolases"/>
    <property type="match status" value="1"/>
</dbReference>
<gene>
    <name evidence="6" type="ORF">HV832_03065</name>
</gene>
<dbReference type="PROSITE" id="PS50893">
    <property type="entry name" value="ABC_TRANSPORTER_2"/>
    <property type="match status" value="1"/>
</dbReference>
<proteinExistence type="predicted"/>
<dbReference type="GO" id="GO:0042941">
    <property type="term" value="P:D-alanine transmembrane transport"/>
    <property type="evidence" value="ECO:0007669"/>
    <property type="project" value="TreeGrafter"/>
</dbReference>
<dbReference type="GO" id="GO:1903805">
    <property type="term" value="P:L-valine import across plasma membrane"/>
    <property type="evidence" value="ECO:0007669"/>
    <property type="project" value="TreeGrafter"/>
</dbReference>
<dbReference type="PANTHER" id="PTHR45772">
    <property type="entry name" value="CONSERVED COMPONENT OF ABC TRANSPORTER FOR NATURAL AMINO ACIDS-RELATED"/>
    <property type="match status" value="1"/>
</dbReference>
<evidence type="ECO:0000256" key="2">
    <source>
        <dbReference type="ARBA" id="ARBA00022475"/>
    </source>
</evidence>
<evidence type="ECO:0000313" key="6">
    <source>
        <dbReference type="EMBL" id="NVO76813.1"/>
    </source>
</evidence>
<dbReference type="GO" id="GO:1903806">
    <property type="term" value="P:L-isoleucine import across plasma membrane"/>
    <property type="evidence" value="ECO:0007669"/>
    <property type="project" value="TreeGrafter"/>
</dbReference>
<evidence type="ECO:0000256" key="1">
    <source>
        <dbReference type="ARBA" id="ARBA00022448"/>
    </source>
</evidence>
<evidence type="ECO:0000259" key="5">
    <source>
        <dbReference type="PROSITE" id="PS50893"/>
    </source>
</evidence>
<comment type="caution">
    <text evidence="6">The sequence shown here is derived from an EMBL/GenBank/DDBJ whole genome shotgun (WGS) entry which is preliminary data.</text>
</comment>
<dbReference type="GO" id="GO:0005304">
    <property type="term" value="F:L-valine transmembrane transporter activity"/>
    <property type="evidence" value="ECO:0007669"/>
    <property type="project" value="TreeGrafter"/>
</dbReference>
<dbReference type="PANTHER" id="PTHR45772:SF7">
    <property type="entry name" value="AMINO ACID ABC TRANSPORTER ATP-BINDING PROTEIN"/>
    <property type="match status" value="1"/>
</dbReference>
<dbReference type="Pfam" id="PF12399">
    <property type="entry name" value="BCA_ABC_TP_C"/>
    <property type="match status" value="1"/>
</dbReference>
<protein>
    <submittedName>
        <fullName evidence="6">ABC transporter ATP-binding protein</fullName>
    </submittedName>
</protein>
<dbReference type="GO" id="GO:0016887">
    <property type="term" value="F:ATP hydrolysis activity"/>
    <property type="evidence" value="ECO:0007669"/>
    <property type="project" value="InterPro"/>
</dbReference>
<dbReference type="InterPro" id="IPR032823">
    <property type="entry name" value="BCA_ABC_TP_C"/>
</dbReference>
<keyword evidence="1" id="KW-0813">Transport</keyword>
<dbReference type="GO" id="GO:0015188">
    <property type="term" value="F:L-isoleucine transmembrane transporter activity"/>
    <property type="evidence" value="ECO:0007669"/>
    <property type="project" value="TreeGrafter"/>
</dbReference>
<organism evidence="6 7">
    <name type="scientific">Undibacterium oligocarboniphilum</name>
    <dbReference type="NCBI Taxonomy" id="666702"/>
    <lineage>
        <taxon>Bacteria</taxon>
        <taxon>Pseudomonadati</taxon>
        <taxon>Pseudomonadota</taxon>
        <taxon>Betaproteobacteria</taxon>
        <taxon>Burkholderiales</taxon>
        <taxon>Oxalobacteraceae</taxon>
        <taxon>Undibacterium</taxon>
    </lineage>
</organism>
<accession>A0A850QHE7</accession>
<dbReference type="InterPro" id="IPR003439">
    <property type="entry name" value="ABC_transporter-like_ATP-bd"/>
</dbReference>
<dbReference type="InterPro" id="IPR003593">
    <property type="entry name" value="AAA+_ATPase"/>
</dbReference>
<keyword evidence="4 6" id="KW-0067">ATP-binding</keyword>
<evidence type="ECO:0000256" key="3">
    <source>
        <dbReference type="ARBA" id="ARBA00022741"/>
    </source>
</evidence>
<keyword evidence="3" id="KW-0547">Nucleotide-binding</keyword>
<dbReference type="AlphaFoldDB" id="A0A850QHE7"/>
<dbReference type="GO" id="GO:0005886">
    <property type="term" value="C:plasma membrane"/>
    <property type="evidence" value="ECO:0007669"/>
    <property type="project" value="TreeGrafter"/>
</dbReference>
<dbReference type="Gene3D" id="3.40.50.300">
    <property type="entry name" value="P-loop containing nucleotide triphosphate hydrolases"/>
    <property type="match status" value="1"/>
</dbReference>
<dbReference type="PROSITE" id="PS00211">
    <property type="entry name" value="ABC_TRANSPORTER_1"/>
    <property type="match status" value="1"/>
</dbReference>
<dbReference type="Pfam" id="PF00005">
    <property type="entry name" value="ABC_tran"/>
    <property type="match status" value="1"/>
</dbReference>